<sequence length="107" mass="12379">EMLAEEKLGEVVGITPKTFMIVRLTKEYDFQEEMIIDYDTGLVISDTIVPRATAIISKPNEWVVPPYSESGHWLSSEEYGYYIDILKLKYKVKFKDNITCANFYGIK</sequence>
<evidence type="ECO:0000313" key="1">
    <source>
        <dbReference type="EMBL" id="ETR67808.1"/>
    </source>
</evidence>
<protein>
    <submittedName>
        <fullName evidence="1">Uncharacterized protein</fullName>
    </submittedName>
</protein>
<name>A0A1V1NZ23_9BACT</name>
<reference evidence="2" key="1">
    <citation type="submission" date="2012-11" db="EMBL/GenBank/DDBJ databases">
        <authorList>
            <person name="Lucero-Rivera Y.E."/>
            <person name="Tovar-Ramirez D."/>
        </authorList>
    </citation>
    <scope>NUCLEOTIDE SEQUENCE [LARGE SCALE GENOMIC DNA]</scope>
    <source>
        <strain evidence="2">Araruama</strain>
    </source>
</reference>
<accession>A0A1V1NZ23</accession>
<gene>
    <name evidence="1" type="ORF">OMM_11186</name>
</gene>
<comment type="caution">
    <text evidence="1">The sequence shown here is derived from an EMBL/GenBank/DDBJ whole genome shotgun (WGS) entry which is preliminary data.</text>
</comment>
<organism evidence="1 2">
    <name type="scientific">Candidatus Magnetoglobus multicellularis str. Araruama</name>
    <dbReference type="NCBI Taxonomy" id="890399"/>
    <lineage>
        <taxon>Bacteria</taxon>
        <taxon>Pseudomonadati</taxon>
        <taxon>Thermodesulfobacteriota</taxon>
        <taxon>Desulfobacteria</taxon>
        <taxon>Desulfobacterales</taxon>
        <taxon>Desulfobacteraceae</taxon>
        <taxon>Candidatus Magnetoglobus</taxon>
    </lineage>
</organism>
<evidence type="ECO:0000313" key="2">
    <source>
        <dbReference type="Proteomes" id="UP000189670"/>
    </source>
</evidence>
<dbReference type="EMBL" id="ATBP01001204">
    <property type="protein sequence ID" value="ETR67808.1"/>
    <property type="molecule type" value="Genomic_DNA"/>
</dbReference>
<proteinExistence type="predicted"/>
<dbReference type="AlphaFoldDB" id="A0A1V1NZ23"/>
<feature type="non-terminal residue" evidence="1">
    <location>
        <position position="1"/>
    </location>
</feature>
<dbReference type="Proteomes" id="UP000189670">
    <property type="component" value="Unassembled WGS sequence"/>
</dbReference>